<feature type="compositionally biased region" description="Basic and acidic residues" evidence="1">
    <location>
        <begin position="28"/>
        <end position="42"/>
    </location>
</feature>
<reference evidence="2" key="1">
    <citation type="submission" date="2023-10" db="EMBL/GenBank/DDBJ databases">
        <title>Genome assemblies of two species of porcelain crab, Petrolisthes cinctipes and Petrolisthes manimaculis (Anomura: Porcellanidae).</title>
        <authorList>
            <person name="Angst P."/>
        </authorList>
    </citation>
    <scope>NUCLEOTIDE SEQUENCE</scope>
    <source>
        <strain evidence="2">PB745_01</strain>
        <tissue evidence="2">Gill</tissue>
    </source>
</reference>
<sequence>MVCSTNVDVTAMDGNATQDARRRTSAYQEKEKMLSHPATAEEHPIMRHTKLMACLLSGKSCENEAYLQRVRTYSWLHGDQGPRNSIDHKSADGQSFAIEGTSIPLIPL</sequence>
<protein>
    <submittedName>
        <fullName evidence="2">Uncharacterized protein</fullName>
    </submittedName>
</protein>
<gene>
    <name evidence="2" type="ORF">Pcinc_001418</name>
</gene>
<accession>A0AAE1GND1</accession>
<comment type="caution">
    <text evidence="2">The sequence shown here is derived from an EMBL/GenBank/DDBJ whole genome shotgun (WGS) entry which is preliminary data.</text>
</comment>
<proteinExistence type="predicted"/>
<dbReference type="Proteomes" id="UP001286313">
    <property type="component" value="Unassembled WGS sequence"/>
</dbReference>
<evidence type="ECO:0000313" key="2">
    <source>
        <dbReference type="EMBL" id="KAK3894844.1"/>
    </source>
</evidence>
<keyword evidence="3" id="KW-1185">Reference proteome</keyword>
<organism evidence="2 3">
    <name type="scientific">Petrolisthes cinctipes</name>
    <name type="common">Flat porcelain crab</name>
    <dbReference type="NCBI Taxonomy" id="88211"/>
    <lineage>
        <taxon>Eukaryota</taxon>
        <taxon>Metazoa</taxon>
        <taxon>Ecdysozoa</taxon>
        <taxon>Arthropoda</taxon>
        <taxon>Crustacea</taxon>
        <taxon>Multicrustacea</taxon>
        <taxon>Malacostraca</taxon>
        <taxon>Eumalacostraca</taxon>
        <taxon>Eucarida</taxon>
        <taxon>Decapoda</taxon>
        <taxon>Pleocyemata</taxon>
        <taxon>Anomura</taxon>
        <taxon>Galatheoidea</taxon>
        <taxon>Porcellanidae</taxon>
        <taxon>Petrolisthes</taxon>
    </lineage>
</organism>
<feature type="region of interest" description="Disordered" evidence="1">
    <location>
        <begin position="1"/>
        <end position="42"/>
    </location>
</feature>
<evidence type="ECO:0000313" key="3">
    <source>
        <dbReference type="Proteomes" id="UP001286313"/>
    </source>
</evidence>
<name>A0AAE1GND1_PETCI</name>
<evidence type="ECO:0000256" key="1">
    <source>
        <dbReference type="SAM" id="MobiDB-lite"/>
    </source>
</evidence>
<dbReference type="EMBL" id="JAWQEG010000087">
    <property type="protein sequence ID" value="KAK3894844.1"/>
    <property type="molecule type" value="Genomic_DNA"/>
</dbReference>
<dbReference type="AlphaFoldDB" id="A0AAE1GND1"/>